<dbReference type="InterPro" id="IPR035093">
    <property type="entry name" value="RelE/ParE_toxin_dom_sf"/>
</dbReference>
<reference evidence="2" key="2">
    <citation type="journal article" date="2022" name="Microbiol. Resour. Announc.">
        <title>Genome Sequence of Cupriavidus campinensis Strain G5, a Member of a Bacterial Consortium Capable of Polyethylene Degradation.</title>
        <authorList>
            <person name="Schneider B."/>
            <person name="Pfeiffer F."/>
            <person name="Dyall-Smith M."/>
            <person name="Kunte H.J."/>
        </authorList>
    </citation>
    <scope>NUCLEOTIDE SEQUENCE</scope>
    <source>
        <strain evidence="2">G5</strain>
    </source>
</reference>
<keyword evidence="3" id="KW-1185">Reference proteome</keyword>
<dbReference type="RefSeq" id="WP_144198245.1">
    <property type="nucleotide sequence ID" value="NZ_CAJPVH010000001.1"/>
</dbReference>
<accession>A0AAE9I4P6</accession>
<name>A0AAE9I4P6_9BURK</name>
<dbReference type="AlphaFoldDB" id="A0AAE9I4P6"/>
<dbReference type="Proteomes" id="UP000318943">
    <property type="component" value="Unassembled WGS sequence"/>
</dbReference>
<evidence type="ECO:0000313" key="3">
    <source>
        <dbReference type="Proteomes" id="UP000318943"/>
    </source>
</evidence>
<evidence type="ECO:0000313" key="1">
    <source>
        <dbReference type="EMBL" id="TSP12093.1"/>
    </source>
</evidence>
<proteinExistence type="predicted"/>
<evidence type="ECO:0000313" key="2">
    <source>
        <dbReference type="EMBL" id="URF06256.1"/>
    </source>
</evidence>
<dbReference type="KEGG" id="ccam:M5D45_24365"/>
<dbReference type="PANTHER" id="PTHR40266:SF2">
    <property type="entry name" value="TOXIN HIGB-1"/>
    <property type="match status" value="1"/>
</dbReference>
<dbReference type="Pfam" id="PF05015">
    <property type="entry name" value="HigB-like_toxin"/>
    <property type="match status" value="1"/>
</dbReference>
<dbReference type="PANTHER" id="PTHR40266">
    <property type="entry name" value="TOXIN HIGB-1"/>
    <property type="match status" value="1"/>
</dbReference>
<reference evidence="2" key="3">
    <citation type="submission" date="2022-05" db="EMBL/GenBank/DDBJ databases">
        <authorList>
            <person name="Kunte H.-J."/>
        </authorList>
    </citation>
    <scope>NUCLEOTIDE SEQUENCE</scope>
    <source>
        <strain evidence="2">G5</strain>
    </source>
</reference>
<gene>
    <name evidence="1" type="ORF">FGG12_13820</name>
    <name evidence="2" type="ORF">M5D45_24365</name>
</gene>
<evidence type="ECO:0000313" key="4">
    <source>
        <dbReference type="Proteomes" id="UP001056132"/>
    </source>
</evidence>
<dbReference type="Proteomes" id="UP001056132">
    <property type="component" value="Chromosome 2"/>
</dbReference>
<organism evidence="2 4">
    <name type="scientific">Cupriavidus campinensis</name>
    <dbReference type="NCBI Taxonomy" id="151783"/>
    <lineage>
        <taxon>Bacteria</taxon>
        <taxon>Pseudomonadati</taxon>
        <taxon>Pseudomonadota</taxon>
        <taxon>Betaproteobacteria</taxon>
        <taxon>Burkholderiales</taxon>
        <taxon>Burkholderiaceae</taxon>
        <taxon>Cupriavidus</taxon>
    </lineage>
</organism>
<sequence length="99" mass="11281">MIRTFANKATAAVFCGRYVSTLPRHIQATAFRKLGLLDAAASLTDMQAPPANRLEALRGVRRGQWSIQIHNQWRICFRFQNGEAWDVDIADYHRQPEPA</sequence>
<dbReference type="InterPro" id="IPR007711">
    <property type="entry name" value="HigB-1"/>
</dbReference>
<dbReference type="SUPFAM" id="SSF143011">
    <property type="entry name" value="RelE-like"/>
    <property type="match status" value="1"/>
</dbReference>
<dbReference type="Gene3D" id="3.30.2310.20">
    <property type="entry name" value="RelE-like"/>
    <property type="match status" value="1"/>
</dbReference>
<reference evidence="1 3" key="1">
    <citation type="submission" date="2019-05" db="EMBL/GenBank/DDBJ databases">
        <title>Whole genome sequence analysis of Cupriavidus campinensis S14E4C strain.</title>
        <authorList>
            <person name="Abbaszade G."/>
            <person name="Szabo A."/>
            <person name="Toumi M."/>
            <person name="Toth E."/>
        </authorList>
    </citation>
    <scope>NUCLEOTIDE SEQUENCE [LARGE SCALE GENOMIC DNA]</scope>
    <source>
        <strain evidence="1 3">S14E4C</strain>
    </source>
</reference>
<protein>
    <submittedName>
        <fullName evidence="2">Type II toxin-antitoxin system RelE/ParE family toxin</fullName>
    </submittedName>
</protein>
<dbReference type="EMBL" id="CP097331">
    <property type="protein sequence ID" value="URF06256.1"/>
    <property type="molecule type" value="Genomic_DNA"/>
</dbReference>
<dbReference type="EMBL" id="VCIZ01000007">
    <property type="protein sequence ID" value="TSP12093.1"/>
    <property type="molecule type" value="Genomic_DNA"/>
</dbReference>